<dbReference type="GO" id="GO:0008654">
    <property type="term" value="P:phospholipid biosynthetic process"/>
    <property type="evidence" value="ECO:0007669"/>
    <property type="project" value="UniProtKB-KW"/>
</dbReference>
<keyword evidence="1" id="KW-0594">Phospholipid biosynthesis</keyword>
<dbReference type="SUPFAM" id="SSF56112">
    <property type="entry name" value="Protein kinase-like (PK-like)"/>
    <property type="match status" value="1"/>
</dbReference>
<keyword evidence="7" id="KW-1185">Reference proteome</keyword>
<gene>
    <name evidence="6" type="ORF">AAG570_012636</name>
</gene>
<dbReference type="GO" id="GO:0004305">
    <property type="term" value="F:ethanolamine kinase activity"/>
    <property type="evidence" value="ECO:0007669"/>
    <property type="project" value="UniProtKB-EC"/>
</dbReference>
<dbReference type="Pfam" id="PF01633">
    <property type="entry name" value="Choline_kinase"/>
    <property type="match status" value="1"/>
</dbReference>
<dbReference type="InterPro" id="IPR011009">
    <property type="entry name" value="Kinase-like_dom_sf"/>
</dbReference>
<keyword evidence="1" id="KW-0444">Lipid biosynthesis</keyword>
<proteinExistence type="inferred from homology"/>
<dbReference type="EC" id="2.7.1.82" evidence="5"/>
<keyword evidence="2" id="KW-1208">Phospholipid metabolism</keyword>
<dbReference type="CDD" id="cd05157">
    <property type="entry name" value="ETNK_euk"/>
    <property type="match status" value="1"/>
</dbReference>
<dbReference type="Proteomes" id="UP001558652">
    <property type="component" value="Unassembled WGS sequence"/>
</dbReference>
<evidence type="ECO:0000313" key="7">
    <source>
        <dbReference type="Proteomes" id="UP001558652"/>
    </source>
</evidence>
<keyword evidence="1" id="KW-0443">Lipid metabolism</keyword>
<comment type="pathway">
    <text evidence="3">Phospholipid metabolism; phosphatidylethanolamine biosynthesis; phosphatidylethanolamine from ethanolamine: step 1/3.</text>
</comment>
<dbReference type="PANTHER" id="PTHR22603">
    <property type="entry name" value="CHOLINE/ETHANOALAMINE KINASE"/>
    <property type="match status" value="1"/>
</dbReference>
<organism evidence="6 7">
    <name type="scientific">Ranatra chinensis</name>
    <dbReference type="NCBI Taxonomy" id="642074"/>
    <lineage>
        <taxon>Eukaryota</taxon>
        <taxon>Metazoa</taxon>
        <taxon>Ecdysozoa</taxon>
        <taxon>Arthropoda</taxon>
        <taxon>Hexapoda</taxon>
        <taxon>Insecta</taxon>
        <taxon>Pterygota</taxon>
        <taxon>Neoptera</taxon>
        <taxon>Paraneoptera</taxon>
        <taxon>Hemiptera</taxon>
        <taxon>Heteroptera</taxon>
        <taxon>Panheteroptera</taxon>
        <taxon>Nepomorpha</taxon>
        <taxon>Nepidae</taxon>
        <taxon>Ranatrinae</taxon>
        <taxon>Ranatra</taxon>
    </lineage>
</organism>
<dbReference type="PANTHER" id="PTHR22603:SF66">
    <property type="entry name" value="ETHANOLAMINE KINASE"/>
    <property type="match status" value="1"/>
</dbReference>
<dbReference type="EMBL" id="JBFDAA010000008">
    <property type="protein sequence ID" value="KAL1129692.1"/>
    <property type="molecule type" value="Genomic_DNA"/>
</dbReference>
<evidence type="ECO:0000256" key="1">
    <source>
        <dbReference type="ARBA" id="ARBA00023209"/>
    </source>
</evidence>
<evidence type="ECO:0000256" key="2">
    <source>
        <dbReference type="ARBA" id="ARBA00023264"/>
    </source>
</evidence>
<dbReference type="AlphaFoldDB" id="A0ABD0YEJ9"/>
<evidence type="ECO:0000256" key="4">
    <source>
        <dbReference type="ARBA" id="ARBA00038211"/>
    </source>
</evidence>
<sequence>MVLVRVYGQNTELLIDRKAETANFLLLQKAGYAPRLYATFNNGLAYAYVPGEVLTSNMVKNPSIYPLVARMLAKLHNVECGPSMSKEPVIWRRTYHYLSLIPPTFTKCQLQKRFVECFPDGIDFLKQELQELQQNLSDIKTDVVFCHNDLLLGNIIHNDGKVTFIDYEYAAYNYQAYDIGNHFAEFAGVSEVDYSRYPNKEFQISWLNIYLSEYNQCKNAAGTVTFSEINDLYLEVNKFSLASHLHWAIWALVQAHHSAIDFDFIG</sequence>
<evidence type="ECO:0000256" key="5">
    <source>
        <dbReference type="ARBA" id="ARBA00038874"/>
    </source>
</evidence>
<comment type="caution">
    <text evidence="6">The sequence shown here is derived from an EMBL/GenBank/DDBJ whole genome shotgun (WGS) entry which is preliminary data.</text>
</comment>
<accession>A0ABD0YEJ9</accession>
<evidence type="ECO:0000313" key="6">
    <source>
        <dbReference type="EMBL" id="KAL1129692.1"/>
    </source>
</evidence>
<reference evidence="6 7" key="1">
    <citation type="submission" date="2024-07" db="EMBL/GenBank/DDBJ databases">
        <title>Chromosome-level genome assembly of the water stick insect Ranatra chinensis (Heteroptera: Nepidae).</title>
        <authorList>
            <person name="Liu X."/>
        </authorList>
    </citation>
    <scope>NUCLEOTIDE SEQUENCE [LARGE SCALE GENOMIC DNA]</scope>
    <source>
        <strain evidence="6">Cailab_2021Rc</strain>
        <tissue evidence="6">Muscle</tissue>
    </source>
</reference>
<dbReference type="Gene3D" id="3.90.1200.10">
    <property type="match status" value="1"/>
</dbReference>
<evidence type="ECO:0000256" key="3">
    <source>
        <dbReference type="ARBA" id="ARBA00037883"/>
    </source>
</evidence>
<name>A0ABD0YEJ9_9HEMI</name>
<comment type="similarity">
    <text evidence="4">Belongs to the choline/ethanolamine kinase family.</text>
</comment>
<dbReference type="Gene3D" id="3.30.200.20">
    <property type="entry name" value="Phosphorylase Kinase, domain 1"/>
    <property type="match status" value="1"/>
</dbReference>
<protein>
    <recommendedName>
        <fullName evidence="5">ethanolamine kinase</fullName>
        <ecNumber evidence="5">2.7.1.82</ecNumber>
    </recommendedName>
</protein>